<dbReference type="InterPro" id="IPR035992">
    <property type="entry name" value="Ricin_B-like_lectins"/>
</dbReference>
<accession>A0A067T2Q1</accession>
<feature type="signal peptide" evidence="1">
    <location>
        <begin position="1"/>
        <end position="18"/>
    </location>
</feature>
<feature type="chain" id="PRO_5001648804" description="Ricin B lectin domain-containing protein" evidence="1">
    <location>
        <begin position="19"/>
        <end position="161"/>
    </location>
</feature>
<dbReference type="Gene3D" id="2.80.10.50">
    <property type="match status" value="1"/>
</dbReference>
<keyword evidence="3" id="KW-1185">Reference proteome</keyword>
<evidence type="ECO:0000256" key="1">
    <source>
        <dbReference type="SAM" id="SignalP"/>
    </source>
</evidence>
<dbReference type="SUPFAM" id="SSF50370">
    <property type="entry name" value="Ricin B-like lectins"/>
    <property type="match status" value="1"/>
</dbReference>
<organism evidence="2 3">
    <name type="scientific">Galerina marginata (strain CBS 339.88)</name>
    <dbReference type="NCBI Taxonomy" id="685588"/>
    <lineage>
        <taxon>Eukaryota</taxon>
        <taxon>Fungi</taxon>
        <taxon>Dikarya</taxon>
        <taxon>Basidiomycota</taxon>
        <taxon>Agaricomycotina</taxon>
        <taxon>Agaricomycetes</taxon>
        <taxon>Agaricomycetidae</taxon>
        <taxon>Agaricales</taxon>
        <taxon>Agaricineae</taxon>
        <taxon>Strophariaceae</taxon>
        <taxon>Galerina</taxon>
    </lineage>
</organism>
<keyword evidence="1" id="KW-0732">Signal</keyword>
<protein>
    <recommendedName>
        <fullName evidence="4">Ricin B lectin domain-containing protein</fullName>
    </recommendedName>
</protein>
<dbReference type="AlphaFoldDB" id="A0A067T2Q1"/>
<evidence type="ECO:0000313" key="2">
    <source>
        <dbReference type="EMBL" id="KDR74224.1"/>
    </source>
</evidence>
<reference evidence="3" key="1">
    <citation type="journal article" date="2014" name="Proc. Natl. Acad. Sci. U.S.A.">
        <title>Extensive sampling of basidiomycete genomes demonstrates inadequacy of the white-rot/brown-rot paradigm for wood decay fungi.</title>
        <authorList>
            <person name="Riley R."/>
            <person name="Salamov A.A."/>
            <person name="Brown D.W."/>
            <person name="Nagy L.G."/>
            <person name="Floudas D."/>
            <person name="Held B.W."/>
            <person name="Levasseur A."/>
            <person name="Lombard V."/>
            <person name="Morin E."/>
            <person name="Otillar R."/>
            <person name="Lindquist E.A."/>
            <person name="Sun H."/>
            <person name="LaButti K.M."/>
            <person name="Schmutz J."/>
            <person name="Jabbour D."/>
            <person name="Luo H."/>
            <person name="Baker S.E."/>
            <person name="Pisabarro A.G."/>
            <person name="Walton J.D."/>
            <person name="Blanchette R.A."/>
            <person name="Henrissat B."/>
            <person name="Martin F."/>
            <person name="Cullen D."/>
            <person name="Hibbett D.S."/>
            <person name="Grigoriev I.V."/>
        </authorList>
    </citation>
    <scope>NUCLEOTIDE SEQUENCE [LARGE SCALE GENOMIC DNA]</scope>
    <source>
        <strain evidence="3">CBS 339.88</strain>
    </source>
</reference>
<dbReference type="HOGENOM" id="CLU_1643806_0_0_1"/>
<sequence length="161" mass="17034">MYFKTFVASVLLTLGVAANPLASRAACVVLSPGKYTISLAATGWQLRPFHHAFAPPAIESHQDAPTGQLGVWSLTNAPQSAYYISNVGEGNVVSTLSFSGLQPYTTSVGGAVAFAIQCAGNGTYVIKNPTADEVWNAEPDAWVKIIGAKGDISQRFLFQKV</sequence>
<dbReference type="OrthoDB" id="2972047at2759"/>
<name>A0A067T2Q1_GALM3</name>
<evidence type="ECO:0008006" key="4">
    <source>
        <dbReference type="Google" id="ProtNLM"/>
    </source>
</evidence>
<gene>
    <name evidence="2" type="ORF">GALMADRAFT_249966</name>
</gene>
<dbReference type="Proteomes" id="UP000027222">
    <property type="component" value="Unassembled WGS sequence"/>
</dbReference>
<proteinExistence type="predicted"/>
<evidence type="ECO:0000313" key="3">
    <source>
        <dbReference type="Proteomes" id="UP000027222"/>
    </source>
</evidence>
<dbReference type="EMBL" id="KL142383">
    <property type="protein sequence ID" value="KDR74224.1"/>
    <property type="molecule type" value="Genomic_DNA"/>
</dbReference>